<name>A0A1G8HUF9_9ACTN</name>
<dbReference type="Proteomes" id="UP000198923">
    <property type="component" value="Unassembled WGS sequence"/>
</dbReference>
<dbReference type="AlphaFoldDB" id="A0A1G8HUF9"/>
<accession>A0A1G8HUF9</accession>
<keyword evidence="2" id="KW-1185">Reference proteome</keyword>
<proteinExistence type="predicted"/>
<reference evidence="1 2" key="1">
    <citation type="submission" date="2016-10" db="EMBL/GenBank/DDBJ databases">
        <authorList>
            <person name="de Groot N.N."/>
        </authorList>
    </citation>
    <scope>NUCLEOTIDE SEQUENCE [LARGE SCALE GENOMIC DNA]</scope>
    <source>
        <strain evidence="1 2">CPCC 201354</strain>
    </source>
</reference>
<organism evidence="1 2">
    <name type="scientific">Sinosporangium album</name>
    <dbReference type="NCBI Taxonomy" id="504805"/>
    <lineage>
        <taxon>Bacteria</taxon>
        <taxon>Bacillati</taxon>
        <taxon>Actinomycetota</taxon>
        <taxon>Actinomycetes</taxon>
        <taxon>Streptosporangiales</taxon>
        <taxon>Streptosporangiaceae</taxon>
        <taxon>Sinosporangium</taxon>
    </lineage>
</organism>
<sequence length="33" mass="3675">MLIRAIPRDQRRRPTVADFQTVLAIEPGPSAKA</sequence>
<evidence type="ECO:0000313" key="1">
    <source>
        <dbReference type="EMBL" id="SDI10303.1"/>
    </source>
</evidence>
<dbReference type="EMBL" id="FNCN01000034">
    <property type="protein sequence ID" value="SDI10303.1"/>
    <property type="molecule type" value="Genomic_DNA"/>
</dbReference>
<evidence type="ECO:0000313" key="2">
    <source>
        <dbReference type="Proteomes" id="UP000198923"/>
    </source>
</evidence>
<protein>
    <submittedName>
        <fullName evidence="1">Uncharacterized protein</fullName>
    </submittedName>
</protein>
<gene>
    <name evidence="1" type="ORF">SAMN05421505_13414</name>
</gene>